<dbReference type="AlphaFoldDB" id="A0A1F4NS38"/>
<dbReference type="STRING" id="1798535.A2V68_00470"/>
<dbReference type="EMBL" id="META01000003">
    <property type="protein sequence ID" value="OGB74229.1"/>
    <property type="molecule type" value="Genomic_DNA"/>
</dbReference>
<dbReference type="Pfam" id="PF00753">
    <property type="entry name" value="Lactamase_B"/>
    <property type="match status" value="1"/>
</dbReference>
<dbReference type="SMART" id="SM00849">
    <property type="entry name" value="Lactamase_B"/>
    <property type="match status" value="1"/>
</dbReference>
<comment type="caution">
    <text evidence="2">The sequence shown here is derived from an EMBL/GenBank/DDBJ whole genome shotgun (WGS) entry which is preliminary data.</text>
</comment>
<evidence type="ECO:0000259" key="1">
    <source>
        <dbReference type="SMART" id="SM00849"/>
    </source>
</evidence>
<organism evidence="2 3">
    <name type="scientific">candidate division Kazan bacterium RBG_13_50_9</name>
    <dbReference type="NCBI Taxonomy" id="1798535"/>
    <lineage>
        <taxon>Bacteria</taxon>
        <taxon>Bacteria division Kazan-3B-28</taxon>
    </lineage>
</organism>
<evidence type="ECO:0000313" key="2">
    <source>
        <dbReference type="EMBL" id="OGB74229.1"/>
    </source>
</evidence>
<dbReference type="Gene3D" id="3.60.15.10">
    <property type="entry name" value="Ribonuclease Z/Hydroxyacylglutathione hydrolase-like"/>
    <property type="match status" value="1"/>
</dbReference>
<protein>
    <recommendedName>
        <fullName evidence="1">Metallo-beta-lactamase domain-containing protein</fullName>
    </recommendedName>
</protein>
<accession>A0A1F4NS38</accession>
<dbReference type="InterPro" id="IPR052159">
    <property type="entry name" value="Competence_DNA_uptake"/>
</dbReference>
<proteinExistence type="predicted"/>
<dbReference type="PANTHER" id="PTHR30619:SF1">
    <property type="entry name" value="RECOMBINATION PROTEIN 2"/>
    <property type="match status" value="1"/>
</dbReference>
<dbReference type="Proteomes" id="UP000176651">
    <property type="component" value="Unassembled WGS sequence"/>
</dbReference>
<feature type="domain" description="Metallo-beta-lactamase" evidence="1">
    <location>
        <begin position="43"/>
        <end position="240"/>
    </location>
</feature>
<reference evidence="2 3" key="1">
    <citation type="journal article" date="2016" name="Nat. Commun.">
        <title>Thousands of microbial genomes shed light on interconnected biogeochemical processes in an aquifer system.</title>
        <authorList>
            <person name="Anantharaman K."/>
            <person name="Brown C.T."/>
            <person name="Hug L.A."/>
            <person name="Sharon I."/>
            <person name="Castelle C.J."/>
            <person name="Probst A.J."/>
            <person name="Thomas B.C."/>
            <person name="Singh A."/>
            <person name="Wilkins M.J."/>
            <person name="Karaoz U."/>
            <person name="Brodie E.L."/>
            <person name="Williams K.H."/>
            <person name="Hubbard S.S."/>
            <person name="Banfield J.F."/>
        </authorList>
    </citation>
    <scope>NUCLEOTIDE SEQUENCE [LARGE SCALE GENOMIC DNA]</scope>
</reference>
<sequence length="283" mass="31310">MPNAKRPLVAVVAALVAFNFFIWQAVSVLADNQLRVYFLDVGQGDAVLIRTPSHHTILVDGGPDDSVVYQLSRVLPIWDRKIDLMVLTHPQADHMTGLLSVLDRFQVKEILATFAEYPTETNAEWLKRTVGRHHINYADAADDFYFGKVLWDTLSPLPGSQHPQSQDINESSVVAKVIFGQRQFLLTGDVGFSTESMLLDYYPNLDATVLKVGHHGSRHASSAEFLRAVQPQIAVISVGQNSYGHPADETLGRLQEVGTKIYRTDQNGMVEVVTDGVSLSVVD</sequence>
<dbReference type="PANTHER" id="PTHR30619">
    <property type="entry name" value="DNA INTERNALIZATION/COMPETENCE PROTEIN COMEC/REC2"/>
    <property type="match status" value="1"/>
</dbReference>
<name>A0A1F4NS38_UNCK3</name>
<dbReference type="CDD" id="cd07731">
    <property type="entry name" value="ComA-like_MBL-fold"/>
    <property type="match status" value="1"/>
</dbReference>
<dbReference type="InterPro" id="IPR035681">
    <property type="entry name" value="ComA-like_MBL"/>
</dbReference>
<dbReference type="SUPFAM" id="SSF56281">
    <property type="entry name" value="Metallo-hydrolase/oxidoreductase"/>
    <property type="match status" value="1"/>
</dbReference>
<dbReference type="InterPro" id="IPR001279">
    <property type="entry name" value="Metallo-B-lactamas"/>
</dbReference>
<dbReference type="InterPro" id="IPR036866">
    <property type="entry name" value="RibonucZ/Hydroxyglut_hydro"/>
</dbReference>
<gene>
    <name evidence="2" type="ORF">A2V68_00470</name>
</gene>
<evidence type="ECO:0000313" key="3">
    <source>
        <dbReference type="Proteomes" id="UP000176651"/>
    </source>
</evidence>